<dbReference type="InterPro" id="IPR051317">
    <property type="entry name" value="Gfo/Idh/MocA_oxidoreduct"/>
</dbReference>
<dbReference type="EMBL" id="LVIE01000168">
    <property type="protein sequence ID" value="OHT23917.1"/>
    <property type="molecule type" value="Genomic_DNA"/>
</dbReference>
<name>A0A1S1HPE7_PROST</name>
<keyword evidence="2" id="KW-0560">Oxidoreductase</keyword>
<dbReference type="GO" id="GO:0016491">
    <property type="term" value="F:oxidoreductase activity"/>
    <property type="evidence" value="ECO:0007669"/>
    <property type="project" value="UniProtKB-KW"/>
</dbReference>
<dbReference type="OrthoDB" id="9774191at2"/>
<evidence type="ECO:0000313" key="7">
    <source>
        <dbReference type="Proteomes" id="UP000179588"/>
    </source>
</evidence>
<evidence type="ECO:0000259" key="4">
    <source>
        <dbReference type="Pfam" id="PF02894"/>
    </source>
</evidence>
<dbReference type="SUPFAM" id="SSF55347">
    <property type="entry name" value="Glyceraldehyde-3-phosphate dehydrogenase-like, C-terminal domain"/>
    <property type="match status" value="1"/>
</dbReference>
<reference evidence="5" key="2">
    <citation type="submission" date="2024-02" db="EMBL/GenBank/DDBJ databases">
        <authorList>
            <consortium name="Clinical and Environmental Microbiology Branch: Whole genome sequencing antimicrobial resistance pathogens in the healthcare setting"/>
        </authorList>
    </citation>
    <scope>NUCLEOTIDE SEQUENCE</scope>
    <source>
        <strain evidence="5">2021GO-0154</strain>
    </source>
</reference>
<feature type="domain" description="Gfo/Idh/MocA-like oxidoreductase N-terminal" evidence="3">
    <location>
        <begin position="5"/>
        <end position="122"/>
    </location>
</feature>
<evidence type="ECO:0000313" key="6">
    <source>
        <dbReference type="EMBL" id="OHT23917.1"/>
    </source>
</evidence>
<dbReference type="PANTHER" id="PTHR43708">
    <property type="entry name" value="CONSERVED EXPRESSED OXIDOREDUCTASE (EUROFUNG)"/>
    <property type="match status" value="1"/>
</dbReference>
<dbReference type="NCBIfam" id="NF008607">
    <property type="entry name" value="PRK11579.1"/>
    <property type="match status" value="1"/>
</dbReference>
<evidence type="ECO:0000256" key="1">
    <source>
        <dbReference type="ARBA" id="ARBA00010928"/>
    </source>
</evidence>
<dbReference type="EMBL" id="ABMABF030000001">
    <property type="protein sequence ID" value="EMJ5132605.1"/>
    <property type="molecule type" value="Genomic_DNA"/>
</dbReference>
<organism evidence="6 7">
    <name type="scientific">Providencia stuartii</name>
    <dbReference type="NCBI Taxonomy" id="588"/>
    <lineage>
        <taxon>Bacteria</taxon>
        <taxon>Pseudomonadati</taxon>
        <taxon>Pseudomonadota</taxon>
        <taxon>Gammaproteobacteria</taxon>
        <taxon>Enterobacterales</taxon>
        <taxon>Morganellaceae</taxon>
        <taxon>Providencia</taxon>
    </lineage>
</organism>
<dbReference type="Pfam" id="PF02894">
    <property type="entry name" value="GFO_IDH_MocA_C"/>
    <property type="match status" value="1"/>
</dbReference>
<dbReference type="Gene3D" id="3.40.50.720">
    <property type="entry name" value="NAD(P)-binding Rossmann-like Domain"/>
    <property type="match status" value="1"/>
</dbReference>
<evidence type="ECO:0000313" key="5">
    <source>
        <dbReference type="EMBL" id="EMJ5132605.1"/>
    </source>
</evidence>
<proteinExistence type="inferred from homology"/>
<evidence type="ECO:0000256" key="2">
    <source>
        <dbReference type="ARBA" id="ARBA00023002"/>
    </source>
</evidence>
<sequence>MSTPIKVGIVGYGYASKTFHAPFIATLPGYELTAISSSDPNKVTLDWPNVAVASSPEKLFANPEIELVIIPTPNDTHYALASQALAAGKHVVVDKPFTVTVEEAEKLQQQALKEGKLLSVYHNRRWDAGFLTLKKLFADGCLGDIKYYESHFDRYRPETRQRWRESAVAGGGIWYDLGPHLLDQALQFFGKPLGITADLGIIRPNAEATDYFHVLLNYSDKKVVLHATTVAAAESPLYVIHGMKGSYVKYGLDSQEDELKKGRLPTDDNWGIDKRNGYVTLSQNDELVTQEWINEKGNYGGYYLAIYEAIRNGAATPVLPQEAINIMKLIEAGIRSDKEKRTINIDF</sequence>
<dbReference type="AlphaFoldDB" id="A0A1S1HPE7"/>
<dbReference type="Gene3D" id="3.30.360.10">
    <property type="entry name" value="Dihydrodipicolinate Reductase, domain 2"/>
    <property type="match status" value="1"/>
</dbReference>
<gene>
    <name evidence="6" type="ORF">A3Q29_04375</name>
    <name evidence="5" type="ORF">RG298_000272</name>
</gene>
<reference evidence="6 7" key="1">
    <citation type="submission" date="2016-03" db="EMBL/GenBank/DDBJ databases">
        <title>Genome sequence of Providencia stuartii strain, isolated from the salivary glands of larval Lucilia sericata.</title>
        <authorList>
            <person name="Yuan Y."/>
            <person name="Zhang Y."/>
            <person name="Fu S."/>
            <person name="Crippen T.L."/>
            <person name="Visi D."/>
            <person name="Benbow M.E."/>
            <person name="Allen M."/>
            <person name="Tomberlin J.K."/>
            <person name="Sze S.-H."/>
            <person name="Tarone A.M."/>
        </authorList>
    </citation>
    <scope>NUCLEOTIDE SEQUENCE [LARGE SCALE GENOMIC DNA]</scope>
    <source>
        <strain evidence="6 7">Crippen</strain>
    </source>
</reference>
<evidence type="ECO:0000259" key="3">
    <source>
        <dbReference type="Pfam" id="PF01408"/>
    </source>
</evidence>
<dbReference type="PANTHER" id="PTHR43708:SF5">
    <property type="entry name" value="CONSERVED EXPRESSED OXIDOREDUCTASE (EUROFUNG)-RELATED"/>
    <property type="match status" value="1"/>
</dbReference>
<dbReference type="InterPro" id="IPR004104">
    <property type="entry name" value="Gfo/Idh/MocA-like_OxRdtase_C"/>
</dbReference>
<accession>A0A1S1HPE7</accession>
<dbReference type="SUPFAM" id="SSF51735">
    <property type="entry name" value="NAD(P)-binding Rossmann-fold domains"/>
    <property type="match status" value="1"/>
</dbReference>
<dbReference type="RefSeq" id="WP_070928076.1">
    <property type="nucleotide sequence ID" value="NZ_CANMXG010000001.1"/>
</dbReference>
<dbReference type="GO" id="GO:0000166">
    <property type="term" value="F:nucleotide binding"/>
    <property type="evidence" value="ECO:0007669"/>
    <property type="project" value="InterPro"/>
</dbReference>
<comment type="similarity">
    <text evidence="1">Belongs to the Gfo/Idh/MocA family.</text>
</comment>
<comment type="caution">
    <text evidence="6">The sequence shown here is derived from an EMBL/GenBank/DDBJ whole genome shotgun (WGS) entry which is preliminary data.</text>
</comment>
<protein>
    <submittedName>
        <fullName evidence="6">Oxidoreductase</fullName>
    </submittedName>
</protein>
<dbReference type="InterPro" id="IPR036291">
    <property type="entry name" value="NAD(P)-bd_dom_sf"/>
</dbReference>
<dbReference type="GeneID" id="92279051"/>
<dbReference type="Proteomes" id="UP000179588">
    <property type="component" value="Unassembled WGS sequence"/>
</dbReference>
<keyword evidence="7" id="KW-1185">Reference proteome</keyword>
<dbReference type="InterPro" id="IPR000683">
    <property type="entry name" value="Gfo/Idh/MocA-like_OxRdtase_N"/>
</dbReference>
<feature type="domain" description="Gfo/Idh/MocA-like oxidoreductase C-terminal" evidence="4">
    <location>
        <begin position="134"/>
        <end position="345"/>
    </location>
</feature>
<dbReference type="Pfam" id="PF01408">
    <property type="entry name" value="GFO_IDH_MocA"/>
    <property type="match status" value="1"/>
</dbReference>